<feature type="domain" description="HTH cro/C1-type" evidence="2">
    <location>
        <begin position="6"/>
        <end position="61"/>
    </location>
</feature>
<dbReference type="CDD" id="cd00093">
    <property type="entry name" value="HTH_XRE"/>
    <property type="match status" value="1"/>
</dbReference>
<evidence type="ECO:0000256" key="1">
    <source>
        <dbReference type="SAM" id="MobiDB-lite"/>
    </source>
</evidence>
<dbReference type="InterPro" id="IPR001387">
    <property type="entry name" value="Cro/C1-type_HTH"/>
</dbReference>
<sequence>MIRLRLREIAERKSISMSQLARLADVDYRTVRKIFRDPSAIIDSDTLDKLCWALKVTPAELIDYEPTPPLIWQKRLGLIVEENEKRQAAQEEEGREESDGKQQ</sequence>
<accession>A0A455SZK5</accession>
<protein>
    <recommendedName>
        <fullName evidence="2">HTH cro/C1-type domain-containing protein</fullName>
    </recommendedName>
</protein>
<dbReference type="InterPro" id="IPR010982">
    <property type="entry name" value="Lambda_DNA-bd_dom_sf"/>
</dbReference>
<reference evidence="3" key="1">
    <citation type="submission" date="2018-12" db="EMBL/GenBank/DDBJ databases">
        <title>Novel natural products biosynthetic potential of the class Ktedonobacteria.</title>
        <authorList>
            <person name="Zheng Y."/>
            <person name="Saitou A."/>
            <person name="Wang C.M."/>
            <person name="Toyoda A."/>
            <person name="Minakuchi Y."/>
            <person name="Sekiguchi Y."/>
            <person name="Ueda K."/>
            <person name="Takano H."/>
            <person name="Sakai Y."/>
            <person name="Yokota A."/>
            <person name="Yabe S."/>
        </authorList>
    </citation>
    <scope>NUCLEOTIDE SEQUENCE</scope>
    <source>
        <strain evidence="3">A3-2</strain>
    </source>
</reference>
<proteinExistence type="predicted"/>
<gene>
    <name evidence="3" type="ORF">KTA_19860</name>
</gene>
<dbReference type="Pfam" id="PF13443">
    <property type="entry name" value="HTH_26"/>
    <property type="match status" value="1"/>
</dbReference>
<evidence type="ECO:0000259" key="2">
    <source>
        <dbReference type="PROSITE" id="PS50943"/>
    </source>
</evidence>
<dbReference type="SUPFAM" id="SSF47413">
    <property type="entry name" value="lambda repressor-like DNA-binding domains"/>
    <property type="match status" value="1"/>
</dbReference>
<dbReference type="SMART" id="SM00530">
    <property type="entry name" value="HTH_XRE"/>
    <property type="match status" value="1"/>
</dbReference>
<dbReference type="GO" id="GO:0003677">
    <property type="term" value="F:DNA binding"/>
    <property type="evidence" value="ECO:0007669"/>
    <property type="project" value="InterPro"/>
</dbReference>
<name>A0A455SZK5_9CHLR</name>
<feature type="region of interest" description="Disordered" evidence="1">
    <location>
        <begin position="84"/>
        <end position="103"/>
    </location>
</feature>
<organism evidence="3">
    <name type="scientific">Thermogemmatispora argillosa</name>
    <dbReference type="NCBI Taxonomy" id="2045280"/>
    <lineage>
        <taxon>Bacteria</taxon>
        <taxon>Bacillati</taxon>
        <taxon>Chloroflexota</taxon>
        <taxon>Ktedonobacteria</taxon>
        <taxon>Thermogemmatisporales</taxon>
        <taxon>Thermogemmatisporaceae</taxon>
        <taxon>Thermogemmatispora</taxon>
    </lineage>
</organism>
<dbReference type="Gene3D" id="1.10.260.40">
    <property type="entry name" value="lambda repressor-like DNA-binding domains"/>
    <property type="match status" value="1"/>
</dbReference>
<evidence type="ECO:0000313" key="3">
    <source>
        <dbReference type="EMBL" id="BBH93787.1"/>
    </source>
</evidence>
<dbReference type="EMBL" id="AP019377">
    <property type="protein sequence ID" value="BBH93787.1"/>
    <property type="molecule type" value="Genomic_DNA"/>
</dbReference>
<dbReference type="PROSITE" id="PS50943">
    <property type="entry name" value="HTH_CROC1"/>
    <property type="match status" value="1"/>
</dbReference>
<dbReference type="AlphaFoldDB" id="A0A455SZK5"/>